<dbReference type="GO" id="GO:0006012">
    <property type="term" value="P:galactose metabolic process"/>
    <property type="evidence" value="ECO:0007669"/>
    <property type="project" value="UniProtKB-UniRule"/>
</dbReference>
<dbReference type="PRINTS" id="PR00473">
    <property type="entry name" value="GALCTOKINASE"/>
</dbReference>
<dbReference type="PIRSF" id="PIRSF000530">
    <property type="entry name" value="Galactokinase"/>
    <property type="match status" value="1"/>
</dbReference>
<dbReference type="InterPro" id="IPR036554">
    <property type="entry name" value="GHMP_kinase_C_sf"/>
</dbReference>
<dbReference type="Proteomes" id="UP000255367">
    <property type="component" value="Unassembled WGS sequence"/>
</dbReference>
<comment type="similarity">
    <text evidence="1 11">Belongs to the GHMP kinase family. GalK subfamily.</text>
</comment>
<protein>
    <recommendedName>
        <fullName evidence="11 12">Galactokinase</fullName>
        <ecNumber evidence="11 12">2.7.1.6</ecNumber>
    </recommendedName>
    <alternativeName>
        <fullName evidence="11">Galactose kinase</fullName>
    </alternativeName>
</protein>
<keyword evidence="2 11" id="KW-0963">Cytoplasm</keyword>
<dbReference type="InterPro" id="IPR020568">
    <property type="entry name" value="Ribosomal_Su5_D2-typ_SF"/>
</dbReference>
<dbReference type="InterPro" id="IPR006204">
    <property type="entry name" value="GHMP_kinase_N_dom"/>
</dbReference>
<dbReference type="PANTHER" id="PTHR10457">
    <property type="entry name" value="MEVALONATE KINASE/GALACTOKINASE"/>
    <property type="match status" value="1"/>
</dbReference>
<dbReference type="GO" id="GO:0004335">
    <property type="term" value="F:galactokinase activity"/>
    <property type="evidence" value="ECO:0007669"/>
    <property type="project" value="UniProtKB-UniRule"/>
</dbReference>
<dbReference type="NCBIfam" id="TIGR00131">
    <property type="entry name" value="gal_kin"/>
    <property type="match status" value="1"/>
</dbReference>
<evidence type="ECO:0000256" key="11">
    <source>
        <dbReference type="HAMAP-Rule" id="MF_00246"/>
    </source>
</evidence>
<keyword evidence="17" id="KW-1185">Reference proteome</keyword>
<dbReference type="AlphaFoldDB" id="A0A380NMU2"/>
<dbReference type="SUPFAM" id="SSF54211">
    <property type="entry name" value="Ribosomal protein S5 domain 2-like"/>
    <property type="match status" value="1"/>
</dbReference>
<evidence type="ECO:0000256" key="5">
    <source>
        <dbReference type="ARBA" id="ARBA00022741"/>
    </source>
</evidence>
<dbReference type="InterPro" id="IPR022963">
    <property type="entry name" value="Galactokinase_bac"/>
</dbReference>
<dbReference type="OrthoDB" id="250531at2"/>
<dbReference type="SUPFAM" id="SSF55060">
    <property type="entry name" value="GHMP Kinase, C-terminal domain"/>
    <property type="match status" value="1"/>
</dbReference>
<accession>A0A380NMU2</accession>
<keyword evidence="5 11" id="KW-0547">Nucleotide-binding</keyword>
<feature type="binding site" evidence="11">
    <location>
        <position position="130"/>
    </location>
    <ligand>
        <name>Mg(2+)</name>
        <dbReference type="ChEBI" id="CHEBI:18420"/>
    </ligand>
</feature>
<dbReference type="InterPro" id="IPR000705">
    <property type="entry name" value="Galactokinase"/>
</dbReference>
<keyword evidence="7 11" id="KW-0067">ATP-binding</keyword>
<keyword evidence="9 11" id="KW-0299">Galactose metabolism</keyword>
<dbReference type="NCBIfam" id="NF003705">
    <property type="entry name" value="PRK05322.1"/>
    <property type="match status" value="1"/>
</dbReference>
<comment type="pathway">
    <text evidence="11">Carbohydrate metabolism; galactose metabolism.</text>
</comment>
<feature type="binding site" evidence="11">
    <location>
        <begin position="124"/>
        <end position="130"/>
    </location>
    <ligand>
        <name>ATP</name>
        <dbReference type="ChEBI" id="CHEBI:30616"/>
    </ligand>
</feature>
<evidence type="ECO:0000256" key="12">
    <source>
        <dbReference type="NCBIfam" id="TIGR00131"/>
    </source>
</evidence>
<feature type="binding site" evidence="11">
    <location>
        <begin position="35"/>
        <end position="38"/>
    </location>
    <ligand>
        <name>substrate</name>
    </ligand>
</feature>
<dbReference type="Gene3D" id="3.30.230.10">
    <property type="match status" value="1"/>
</dbReference>
<dbReference type="FunFam" id="3.30.230.10:FF:000017">
    <property type="entry name" value="Galactokinase"/>
    <property type="match status" value="1"/>
</dbReference>
<dbReference type="PROSITE" id="PS00106">
    <property type="entry name" value="GALACTOKINASE"/>
    <property type="match status" value="1"/>
</dbReference>
<dbReference type="InterPro" id="IPR013750">
    <property type="entry name" value="GHMP_kinase_C_dom"/>
</dbReference>
<comment type="subcellular location">
    <subcellularLocation>
        <location evidence="11">Cytoplasm</location>
    </subcellularLocation>
</comment>
<keyword evidence="10 11" id="KW-0119">Carbohydrate metabolism</keyword>
<dbReference type="InterPro" id="IPR019539">
    <property type="entry name" value="GalKase_N"/>
</dbReference>
<comment type="caution">
    <text evidence="11">Lacks conserved residue(s) required for the propagation of feature annotation.</text>
</comment>
<keyword evidence="6 11" id="KW-0418">Kinase</keyword>
<dbReference type="Pfam" id="PF00288">
    <property type="entry name" value="GHMP_kinases_N"/>
    <property type="match status" value="1"/>
</dbReference>
<dbReference type="InterPro" id="IPR014721">
    <property type="entry name" value="Ribsml_uS5_D2-typ_fold_subgr"/>
</dbReference>
<evidence type="ECO:0000256" key="9">
    <source>
        <dbReference type="ARBA" id="ARBA00023144"/>
    </source>
</evidence>
<evidence type="ECO:0000256" key="8">
    <source>
        <dbReference type="ARBA" id="ARBA00022842"/>
    </source>
</evidence>
<evidence type="ECO:0000313" key="16">
    <source>
        <dbReference type="EMBL" id="SUP43296.1"/>
    </source>
</evidence>
<evidence type="ECO:0000256" key="7">
    <source>
        <dbReference type="ARBA" id="ARBA00022840"/>
    </source>
</evidence>
<dbReference type="GO" id="GO:0005829">
    <property type="term" value="C:cytosol"/>
    <property type="evidence" value="ECO:0007669"/>
    <property type="project" value="TreeGrafter"/>
</dbReference>
<feature type="site" description="Transition state stabilizer" evidence="11">
    <location>
        <position position="29"/>
    </location>
</feature>
<evidence type="ECO:0000256" key="3">
    <source>
        <dbReference type="ARBA" id="ARBA00022679"/>
    </source>
</evidence>
<dbReference type="PROSITE" id="PS00627">
    <property type="entry name" value="GHMP_KINASES_ATP"/>
    <property type="match status" value="1"/>
</dbReference>
<feature type="active site" description="Proton acceptor" evidence="11">
    <location>
        <position position="175"/>
    </location>
</feature>
<sequence>MNKEELIAKFIEQFGDTGKPIDCYFAPGRVNIIGEHQDYNGGHVFPAALTCGIWGAMRLRDDSKVRLYSENMETTVVVDVNDELVYDVARDWANYPLGIIDFLKKEGHHLPGMDLFFSGNLPAGAGLSSSACILDLTGYMLWSHLGLTPIDRTKLAEMAQQVEYNFVGVKVGIMDQFAISHGKEGHGVLLDCTGMEFKHVPLNWGDYHLIIMNTNKKRGLVDSKFNERKAECDAALAEIQKHHPLTGLSLGTEADLELIADDVLRRRARHAITENLRVLAFIEALQVGDTAKIAEIITASHTSLRNDYEVSGVELDTIVEIARKQPGCLASRMTGAGFGGCAIALVASENVAAFKANVPKLYETAIGTEPTLYDAEIGDGVYTL</sequence>
<dbReference type="RefSeq" id="WP_115310308.1">
    <property type="nucleotide sequence ID" value="NZ_UHIO01000001.1"/>
</dbReference>
<reference evidence="16 17" key="1">
    <citation type="submission" date="2018-06" db="EMBL/GenBank/DDBJ databases">
        <authorList>
            <consortium name="Pathogen Informatics"/>
            <person name="Doyle S."/>
        </authorList>
    </citation>
    <scope>NUCLEOTIDE SEQUENCE [LARGE SCALE GENOMIC DNA]</scope>
    <source>
        <strain evidence="16 17">NCTC12020</strain>
    </source>
</reference>
<keyword evidence="8 11" id="KW-0460">Magnesium</keyword>
<feature type="domain" description="GHMP kinase N-terminal" evidence="13">
    <location>
        <begin position="94"/>
        <end position="182"/>
    </location>
</feature>
<dbReference type="UniPathway" id="UPA00214"/>
<evidence type="ECO:0000256" key="6">
    <source>
        <dbReference type="ARBA" id="ARBA00022777"/>
    </source>
</evidence>
<dbReference type="GO" id="GO:0000287">
    <property type="term" value="F:magnesium ion binding"/>
    <property type="evidence" value="ECO:0007669"/>
    <property type="project" value="UniProtKB-UniRule"/>
</dbReference>
<feature type="domain" description="GHMP kinase C-terminal" evidence="14">
    <location>
        <begin position="282"/>
        <end position="356"/>
    </location>
</feature>
<evidence type="ECO:0000259" key="13">
    <source>
        <dbReference type="Pfam" id="PF00288"/>
    </source>
</evidence>
<dbReference type="PANTHER" id="PTHR10457:SF7">
    <property type="entry name" value="GALACTOKINASE-RELATED"/>
    <property type="match status" value="1"/>
</dbReference>
<dbReference type="Pfam" id="PF10509">
    <property type="entry name" value="GalKase_gal_bdg"/>
    <property type="match status" value="1"/>
</dbReference>
<keyword evidence="3 11" id="KW-0808">Transferase</keyword>
<dbReference type="InterPro" id="IPR019741">
    <property type="entry name" value="Galactokinase_CS"/>
</dbReference>
<organism evidence="16 17">
    <name type="scientific">Veillonella criceti</name>
    <dbReference type="NCBI Taxonomy" id="103891"/>
    <lineage>
        <taxon>Bacteria</taxon>
        <taxon>Bacillati</taxon>
        <taxon>Bacillota</taxon>
        <taxon>Negativicutes</taxon>
        <taxon>Veillonellales</taxon>
        <taxon>Veillonellaceae</taxon>
        <taxon>Veillonella</taxon>
    </lineage>
</organism>
<dbReference type="Gene3D" id="3.30.70.890">
    <property type="entry name" value="GHMP kinase, C-terminal domain"/>
    <property type="match status" value="1"/>
</dbReference>
<proteinExistence type="inferred from homology"/>
<dbReference type="Pfam" id="PF08544">
    <property type="entry name" value="GHMP_kinases_C"/>
    <property type="match status" value="1"/>
</dbReference>
<evidence type="ECO:0000259" key="14">
    <source>
        <dbReference type="Pfam" id="PF08544"/>
    </source>
</evidence>
<evidence type="ECO:0000259" key="15">
    <source>
        <dbReference type="Pfam" id="PF10509"/>
    </source>
</evidence>
<dbReference type="InterPro" id="IPR006206">
    <property type="entry name" value="Mevalonate/galactokinase"/>
</dbReference>
<keyword evidence="4 11" id="KW-0479">Metal-binding</keyword>
<comment type="catalytic activity">
    <reaction evidence="11">
        <text>alpha-D-galactose + ATP = alpha-D-galactose 1-phosphate + ADP + H(+)</text>
        <dbReference type="Rhea" id="RHEA:13553"/>
        <dbReference type="ChEBI" id="CHEBI:15378"/>
        <dbReference type="ChEBI" id="CHEBI:28061"/>
        <dbReference type="ChEBI" id="CHEBI:30616"/>
        <dbReference type="ChEBI" id="CHEBI:58336"/>
        <dbReference type="ChEBI" id="CHEBI:456216"/>
        <dbReference type="EC" id="2.7.1.6"/>
    </reaction>
</comment>
<comment type="function">
    <text evidence="11">Catalyzes the transfer of the gamma-phosphate of ATP to D-galactose to form alpha-D-galactose-1-phosphate (Gal-1-P).</text>
</comment>
<dbReference type="EC" id="2.7.1.6" evidence="11 12"/>
<evidence type="ECO:0000256" key="10">
    <source>
        <dbReference type="ARBA" id="ARBA00023277"/>
    </source>
</evidence>
<evidence type="ECO:0000256" key="1">
    <source>
        <dbReference type="ARBA" id="ARBA00006566"/>
    </source>
</evidence>
<dbReference type="EMBL" id="UHIO01000001">
    <property type="protein sequence ID" value="SUP43296.1"/>
    <property type="molecule type" value="Genomic_DNA"/>
</dbReference>
<feature type="domain" description="Galactokinase N-terminal" evidence="15">
    <location>
        <begin position="8"/>
        <end position="58"/>
    </location>
</feature>
<evidence type="ECO:0000313" key="17">
    <source>
        <dbReference type="Proteomes" id="UP000255367"/>
    </source>
</evidence>
<dbReference type="InterPro" id="IPR006203">
    <property type="entry name" value="GHMP_knse_ATP-bd_CS"/>
</dbReference>
<evidence type="ECO:0000256" key="2">
    <source>
        <dbReference type="ARBA" id="ARBA00022490"/>
    </source>
</evidence>
<feature type="binding site" evidence="11">
    <location>
        <position position="163"/>
    </location>
    <ligand>
        <name>Mg(2+)</name>
        <dbReference type="ChEBI" id="CHEBI:18420"/>
    </ligand>
</feature>
<name>A0A380NMU2_9FIRM</name>
<dbReference type="PRINTS" id="PR00959">
    <property type="entry name" value="MEVGALKINASE"/>
</dbReference>
<dbReference type="HAMAP" id="MF_00246">
    <property type="entry name" value="Galactokinase"/>
    <property type="match status" value="1"/>
</dbReference>
<dbReference type="FunFam" id="3.30.70.890:FF:000001">
    <property type="entry name" value="Galactokinase"/>
    <property type="match status" value="1"/>
</dbReference>
<evidence type="ECO:0000256" key="4">
    <source>
        <dbReference type="ARBA" id="ARBA00022723"/>
    </source>
</evidence>
<gene>
    <name evidence="11 16" type="primary">galK</name>
    <name evidence="16" type="ORF">NCTC12020_01136</name>
</gene>
<dbReference type="GO" id="GO:0005524">
    <property type="term" value="F:ATP binding"/>
    <property type="evidence" value="ECO:0007669"/>
    <property type="project" value="UniProtKB-UniRule"/>
</dbReference>
<feature type="binding site" evidence="11">
    <location>
        <position position="69"/>
    </location>
    <ligand>
        <name>ATP</name>
        <dbReference type="ChEBI" id="CHEBI:30616"/>
    </ligand>
</feature>